<proteinExistence type="predicted"/>
<keyword evidence="3" id="KW-1185">Reference proteome</keyword>
<keyword evidence="1" id="KW-0472">Membrane</keyword>
<dbReference type="RefSeq" id="WP_166094989.1">
    <property type="nucleotide sequence ID" value="NZ_CP049871.1"/>
</dbReference>
<feature type="transmembrane region" description="Helical" evidence="1">
    <location>
        <begin position="27"/>
        <end position="44"/>
    </location>
</feature>
<dbReference type="EMBL" id="CP049871">
    <property type="protein sequence ID" value="QIL02798.1"/>
    <property type="molecule type" value="Genomic_DNA"/>
</dbReference>
<evidence type="ECO:0000256" key="1">
    <source>
        <dbReference type="SAM" id="Phobius"/>
    </source>
</evidence>
<protein>
    <recommendedName>
        <fullName evidence="4">DUF2178 domain-containing protein</fullName>
    </recommendedName>
</protein>
<keyword evidence="1" id="KW-0812">Transmembrane</keyword>
<evidence type="ECO:0000313" key="3">
    <source>
        <dbReference type="Proteomes" id="UP000502502"/>
    </source>
</evidence>
<feature type="transmembrane region" description="Helical" evidence="1">
    <location>
        <begin position="127"/>
        <end position="146"/>
    </location>
</feature>
<dbReference type="AlphaFoldDB" id="A0A6G7ZPD9"/>
<gene>
    <name evidence="2" type="ORF">G7078_08395</name>
</gene>
<accession>A0A6G7ZPD9</accession>
<keyword evidence="1" id="KW-1133">Transmembrane helix</keyword>
<reference evidence="2 3" key="1">
    <citation type="submission" date="2020-03" db="EMBL/GenBank/DDBJ databases">
        <title>Sphingomonas sp. nov., isolated from fish.</title>
        <authorList>
            <person name="Hyun D.-W."/>
            <person name="Bae J.-W."/>
        </authorList>
    </citation>
    <scope>NUCLEOTIDE SEQUENCE [LARGE SCALE GENOMIC DNA]</scope>
    <source>
        <strain evidence="2 3">HDW15C</strain>
    </source>
</reference>
<feature type="transmembrane region" description="Helical" evidence="1">
    <location>
        <begin position="95"/>
        <end position="115"/>
    </location>
</feature>
<organism evidence="2 3">
    <name type="scientific">Sphingomonas sinipercae</name>
    <dbReference type="NCBI Taxonomy" id="2714944"/>
    <lineage>
        <taxon>Bacteria</taxon>
        <taxon>Pseudomonadati</taxon>
        <taxon>Pseudomonadota</taxon>
        <taxon>Alphaproteobacteria</taxon>
        <taxon>Sphingomonadales</taxon>
        <taxon>Sphingomonadaceae</taxon>
        <taxon>Sphingomonas</taxon>
    </lineage>
</organism>
<feature type="transmembrane region" description="Helical" evidence="1">
    <location>
        <begin position="64"/>
        <end position="83"/>
    </location>
</feature>
<dbReference type="KEGG" id="ssin:G7078_08395"/>
<evidence type="ECO:0000313" key="2">
    <source>
        <dbReference type="EMBL" id="QIL02798.1"/>
    </source>
</evidence>
<dbReference type="Proteomes" id="UP000502502">
    <property type="component" value="Chromosome"/>
</dbReference>
<evidence type="ECO:0008006" key="4">
    <source>
        <dbReference type="Google" id="ProtNLM"/>
    </source>
</evidence>
<name>A0A6G7ZPD9_9SPHN</name>
<sequence>MTRVKPMVEDKMGVGERREAMTRRKQVGIIAALAVPGFLAGVFIGRGEAKALLDGADVWSPELAIATTIVYLVAIIGASILLHKTMDEVQTQTQYKASAFAGTAFMVVYPVWFLLWKGGFVIEPIHWVIYILFVFTSLAASAYYRFR</sequence>